<comment type="caution">
    <text evidence="1">The sequence shown here is derived from an EMBL/GenBank/DDBJ whole genome shotgun (WGS) entry which is preliminary data.</text>
</comment>
<dbReference type="Gene3D" id="1.20.5.2950">
    <property type="match status" value="1"/>
</dbReference>
<dbReference type="eggNOG" id="COG1390">
    <property type="taxonomic scope" value="Bacteria"/>
</dbReference>
<dbReference type="RefSeq" id="WP_007365948.1">
    <property type="nucleotide sequence ID" value="NZ_ACLR01000203.1"/>
</dbReference>
<dbReference type="OrthoDB" id="1093377at2"/>
<dbReference type="STRING" id="596327.PORUE0001_0908"/>
<dbReference type="AlphaFoldDB" id="C2MDM9"/>
<evidence type="ECO:0008006" key="3">
    <source>
        <dbReference type="Google" id="ProtNLM"/>
    </source>
</evidence>
<sequence length="197" mass="21674">MDSKIKELTDKIYHEGVEKGNQEAAQILAKAKQQSDDMIATAQAEAQRIVSDAQRQAADLTKNTQSELKLYAEQVVSSTQSTIADSLTDRIVRDNVQAMTTDADFMQKLMLAIVQQWTVGEPMVIETANAEALEKYMLGNAKALLDSGQVTIRTGAAQGAGFSVAPADGSYKVNFGEEEFVNFFKSFLRPRLVEELF</sequence>
<accession>C2MDM9</accession>
<evidence type="ECO:0000313" key="1">
    <source>
        <dbReference type="EMBL" id="EEK16190.1"/>
    </source>
</evidence>
<keyword evidence="2" id="KW-1185">Reference proteome</keyword>
<organism evidence="1 2">
    <name type="scientific">Porphyromonas uenonis 60-3</name>
    <dbReference type="NCBI Taxonomy" id="596327"/>
    <lineage>
        <taxon>Bacteria</taxon>
        <taxon>Pseudomonadati</taxon>
        <taxon>Bacteroidota</taxon>
        <taxon>Bacteroidia</taxon>
        <taxon>Bacteroidales</taxon>
        <taxon>Porphyromonadaceae</taxon>
        <taxon>Porphyromonas</taxon>
    </lineage>
</organism>
<gene>
    <name evidence="1" type="ORF">PORUE0001_0908</name>
</gene>
<proteinExistence type="predicted"/>
<evidence type="ECO:0000313" key="2">
    <source>
        <dbReference type="Proteomes" id="UP000003303"/>
    </source>
</evidence>
<reference evidence="1 2" key="1">
    <citation type="submission" date="2009-04" db="EMBL/GenBank/DDBJ databases">
        <authorList>
            <person name="Sebastian Y."/>
            <person name="Madupu R."/>
            <person name="Durkin A.S."/>
            <person name="Torralba M."/>
            <person name="Methe B."/>
            <person name="Sutton G.G."/>
            <person name="Strausberg R.L."/>
            <person name="Nelson K.E."/>
        </authorList>
    </citation>
    <scope>NUCLEOTIDE SEQUENCE [LARGE SCALE GENOMIC DNA]</scope>
    <source>
        <strain evidence="1 2">60-3</strain>
    </source>
</reference>
<name>C2MDM9_9PORP</name>
<protein>
    <recommendedName>
        <fullName evidence="3">ATP synthase, subunit E</fullName>
    </recommendedName>
</protein>
<dbReference type="Proteomes" id="UP000003303">
    <property type="component" value="Unassembled WGS sequence"/>
</dbReference>
<dbReference type="EMBL" id="ACLR01000203">
    <property type="protein sequence ID" value="EEK16190.1"/>
    <property type="molecule type" value="Genomic_DNA"/>
</dbReference>